<dbReference type="InterPro" id="IPR011701">
    <property type="entry name" value="MFS"/>
</dbReference>
<evidence type="ECO:0000256" key="6">
    <source>
        <dbReference type="ARBA" id="ARBA00022989"/>
    </source>
</evidence>
<evidence type="ECO:0000256" key="4">
    <source>
        <dbReference type="ARBA" id="ARBA00022475"/>
    </source>
</evidence>
<evidence type="ECO:0000256" key="7">
    <source>
        <dbReference type="ARBA" id="ARBA00023136"/>
    </source>
</evidence>
<dbReference type="SUPFAM" id="SSF103473">
    <property type="entry name" value="MFS general substrate transporter"/>
    <property type="match status" value="2"/>
</dbReference>
<evidence type="ECO:0000313" key="11">
    <source>
        <dbReference type="Proteomes" id="UP000550729"/>
    </source>
</evidence>
<dbReference type="Proteomes" id="UP000550729">
    <property type="component" value="Unassembled WGS sequence"/>
</dbReference>
<proteinExistence type="inferred from homology"/>
<reference evidence="10 11" key="1">
    <citation type="submission" date="2020-04" db="EMBL/GenBank/DDBJ databases">
        <title>Gordonia sp. nov. TBRC 11910.</title>
        <authorList>
            <person name="Suriyachadkun C."/>
        </authorList>
    </citation>
    <scope>NUCLEOTIDE SEQUENCE [LARGE SCALE GENOMIC DNA]</scope>
    <source>
        <strain evidence="10 11">TBRC 11910</strain>
    </source>
</reference>
<sequence length="686" mass="72733">MENAVSTTLADAEPVAAESISVSQRNIIFGTIAIGMLLAALDQTIVSTALPTIVGDLGGAGHMSWVVTSYMLAETVSVVLAGKFGDLYGRKAILMFSVIVFITGSFFSGLALNMEMLIIARAVQGIGAGGITVTATAIIGDVIPLRERGKYQGGLGSVFGVATVIGPLLGGFFTDTFSWRWVFYINVPIAVVVVILAVRYIPGASEKIRARIDYLGVVFVSLGSVGLTLALSWGGSEYAWGSPVIIGLFVGAVVALAIFVVVETRAAEPILPMHLFRRPVFTIASTLAFIVGFAMLGTMTFLPSFLQYVQGTSATMSGLRTLPMVVGLLLTSVFSGAVVGRTGKYKVFPIAGSAVMAVGLYLLSLMDQDTSIVVTSVYMFVLGAGIGLIMQILTLVVQNTSSYADLGTSTSAVTFFRTLGSSFGAAVMGTLYSNQLNSELPAAMRQAGVTDPSVAAEPMRLHALPAPQRAPIVEAYADTLSHVFLWVVPVAVVGLILAFFLPQVAMRQDAKDVARSPAEGFGMPDSSSSQTQLETIIGRVLRKRGRGALGDALAAAGSPLSVATAWGLLRVGLPERYLDTEVGQADIERRLGIPDGVLTSFFDEIVDAGYLVRRGTVLAPTEAGRVEIERIFGAWRDWLVDQVRDWLPAESPTEPAALTTEVNAALLRIARRAIAEHYQPGRHVLQ</sequence>
<dbReference type="GO" id="GO:0022857">
    <property type="term" value="F:transmembrane transporter activity"/>
    <property type="evidence" value="ECO:0007669"/>
    <property type="project" value="InterPro"/>
</dbReference>
<feature type="transmembrane region" description="Helical" evidence="8">
    <location>
        <begin position="93"/>
        <end position="112"/>
    </location>
</feature>
<organism evidence="10 11">
    <name type="scientific">Gordonia asplenii</name>
    <dbReference type="NCBI Taxonomy" id="2725283"/>
    <lineage>
        <taxon>Bacteria</taxon>
        <taxon>Bacillati</taxon>
        <taxon>Actinomycetota</taxon>
        <taxon>Actinomycetes</taxon>
        <taxon>Mycobacteriales</taxon>
        <taxon>Gordoniaceae</taxon>
        <taxon>Gordonia</taxon>
    </lineage>
</organism>
<feature type="transmembrane region" description="Helical" evidence="8">
    <location>
        <begin position="409"/>
        <end position="432"/>
    </location>
</feature>
<feature type="transmembrane region" description="Helical" evidence="8">
    <location>
        <begin position="214"/>
        <end position="234"/>
    </location>
</feature>
<dbReference type="EMBL" id="JABBNB010000003">
    <property type="protein sequence ID" value="NMO00402.1"/>
    <property type="molecule type" value="Genomic_DNA"/>
</dbReference>
<gene>
    <name evidence="10" type="ORF">HH308_04145</name>
</gene>
<evidence type="ECO:0000313" key="10">
    <source>
        <dbReference type="EMBL" id="NMO00402.1"/>
    </source>
</evidence>
<evidence type="ECO:0000256" key="3">
    <source>
        <dbReference type="ARBA" id="ARBA00022448"/>
    </source>
</evidence>
<evidence type="ECO:0000256" key="5">
    <source>
        <dbReference type="ARBA" id="ARBA00022692"/>
    </source>
</evidence>
<dbReference type="PANTHER" id="PTHR23501:SF197">
    <property type="entry name" value="COMD"/>
    <property type="match status" value="1"/>
</dbReference>
<dbReference type="CDD" id="cd17502">
    <property type="entry name" value="MFS_Azr1_MDR_like"/>
    <property type="match status" value="1"/>
</dbReference>
<feature type="transmembrane region" description="Helical" evidence="8">
    <location>
        <begin position="240"/>
        <end position="262"/>
    </location>
</feature>
<accession>A0A848KQ91</accession>
<dbReference type="InterPro" id="IPR004638">
    <property type="entry name" value="EmrB-like"/>
</dbReference>
<comment type="similarity">
    <text evidence="2">Belongs to the major facilitator superfamily. TCR/Tet family.</text>
</comment>
<keyword evidence="7 8" id="KW-0472">Membrane</keyword>
<feature type="transmembrane region" description="Helical" evidence="8">
    <location>
        <begin position="151"/>
        <end position="169"/>
    </location>
</feature>
<feature type="transmembrane region" description="Helical" evidence="8">
    <location>
        <begin position="347"/>
        <end position="366"/>
    </location>
</feature>
<dbReference type="AlphaFoldDB" id="A0A848KQ91"/>
<dbReference type="SUPFAM" id="SSF46785">
    <property type="entry name" value="Winged helix' DNA-binding domain"/>
    <property type="match status" value="1"/>
</dbReference>
<keyword evidence="6 8" id="KW-1133">Transmembrane helix</keyword>
<evidence type="ECO:0000259" key="9">
    <source>
        <dbReference type="PROSITE" id="PS50850"/>
    </source>
</evidence>
<keyword evidence="5 8" id="KW-0812">Transmembrane</keyword>
<dbReference type="FunFam" id="1.20.1720.10:FF:000004">
    <property type="entry name" value="EmrB/QacA family drug resistance transporter"/>
    <property type="match status" value="1"/>
</dbReference>
<feature type="transmembrane region" description="Helical" evidence="8">
    <location>
        <begin position="181"/>
        <end position="202"/>
    </location>
</feature>
<keyword evidence="4" id="KW-1003">Cell membrane</keyword>
<keyword evidence="11" id="KW-1185">Reference proteome</keyword>
<dbReference type="PANTHER" id="PTHR23501">
    <property type="entry name" value="MAJOR FACILITATOR SUPERFAMILY"/>
    <property type="match status" value="1"/>
</dbReference>
<dbReference type="NCBIfam" id="TIGR00711">
    <property type="entry name" value="efflux_EmrB"/>
    <property type="match status" value="1"/>
</dbReference>
<evidence type="ECO:0000256" key="2">
    <source>
        <dbReference type="ARBA" id="ARBA00007520"/>
    </source>
</evidence>
<feature type="transmembrane region" description="Helical" evidence="8">
    <location>
        <begin position="372"/>
        <end position="397"/>
    </location>
</feature>
<feature type="transmembrane region" description="Helical" evidence="8">
    <location>
        <begin position="62"/>
        <end position="81"/>
    </location>
</feature>
<dbReference type="InterPro" id="IPR020846">
    <property type="entry name" value="MFS_dom"/>
</dbReference>
<protein>
    <submittedName>
        <fullName evidence="10">MFS transporter</fullName>
    </submittedName>
</protein>
<feature type="transmembrane region" description="Helical" evidence="8">
    <location>
        <begin position="483"/>
        <end position="501"/>
    </location>
</feature>
<evidence type="ECO:0000256" key="1">
    <source>
        <dbReference type="ARBA" id="ARBA00004651"/>
    </source>
</evidence>
<dbReference type="InterPro" id="IPR036259">
    <property type="entry name" value="MFS_trans_sf"/>
</dbReference>
<dbReference type="PROSITE" id="PS50850">
    <property type="entry name" value="MFS"/>
    <property type="match status" value="1"/>
</dbReference>
<keyword evidence="3" id="KW-0813">Transport</keyword>
<dbReference type="InterPro" id="IPR036390">
    <property type="entry name" value="WH_DNA-bd_sf"/>
</dbReference>
<dbReference type="PRINTS" id="PR01036">
    <property type="entry name" value="TCRTETB"/>
</dbReference>
<comment type="subcellular location">
    <subcellularLocation>
        <location evidence="1">Cell membrane</location>
        <topology evidence="1">Multi-pass membrane protein</topology>
    </subcellularLocation>
</comment>
<feature type="transmembrane region" description="Helical" evidence="8">
    <location>
        <begin position="118"/>
        <end position="139"/>
    </location>
</feature>
<evidence type="ECO:0000256" key="8">
    <source>
        <dbReference type="SAM" id="Phobius"/>
    </source>
</evidence>
<name>A0A848KQ91_9ACTN</name>
<comment type="caution">
    <text evidence="10">The sequence shown here is derived from an EMBL/GenBank/DDBJ whole genome shotgun (WGS) entry which is preliminary data.</text>
</comment>
<dbReference type="Pfam" id="PF07690">
    <property type="entry name" value="MFS_1"/>
    <property type="match status" value="1"/>
</dbReference>
<feature type="transmembrane region" description="Helical" evidence="8">
    <location>
        <begin position="27"/>
        <end position="50"/>
    </location>
</feature>
<dbReference type="Gene3D" id="1.20.1250.20">
    <property type="entry name" value="MFS general substrate transporter like domains"/>
    <property type="match status" value="1"/>
</dbReference>
<feature type="transmembrane region" description="Helical" evidence="8">
    <location>
        <begin position="283"/>
        <end position="302"/>
    </location>
</feature>
<feature type="domain" description="Major facilitator superfamily (MFS) profile" evidence="9">
    <location>
        <begin position="28"/>
        <end position="506"/>
    </location>
</feature>
<dbReference type="Gene3D" id="1.20.1720.10">
    <property type="entry name" value="Multidrug resistance protein D"/>
    <property type="match status" value="1"/>
</dbReference>
<dbReference type="GO" id="GO:0005886">
    <property type="term" value="C:plasma membrane"/>
    <property type="evidence" value="ECO:0007669"/>
    <property type="project" value="UniProtKB-SubCell"/>
</dbReference>
<feature type="transmembrane region" description="Helical" evidence="8">
    <location>
        <begin position="322"/>
        <end position="340"/>
    </location>
</feature>